<dbReference type="Proteomes" id="UP001579974">
    <property type="component" value="Unassembled WGS sequence"/>
</dbReference>
<accession>A0ABV5A9Y8</accession>
<dbReference type="NCBIfam" id="NF033510">
    <property type="entry name" value="Ca_tandemer"/>
    <property type="match status" value="2"/>
</dbReference>
<dbReference type="Gene3D" id="2.60.40.10">
    <property type="entry name" value="Immunoglobulins"/>
    <property type="match status" value="2"/>
</dbReference>
<evidence type="ECO:0000313" key="3">
    <source>
        <dbReference type="EMBL" id="MFB5189068.1"/>
    </source>
</evidence>
<dbReference type="RefSeq" id="WP_275475887.1">
    <property type="nucleotide sequence ID" value="NZ_CP162940.1"/>
</dbReference>
<keyword evidence="2" id="KW-0732">Signal</keyword>
<dbReference type="EMBL" id="JBDXSU010000001">
    <property type="protein sequence ID" value="MFB5189068.1"/>
    <property type="molecule type" value="Genomic_DNA"/>
</dbReference>
<comment type="caution">
    <text evidence="3">The sequence shown here is derived from an EMBL/GenBank/DDBJ whole genome shotgun (WGS) entry which is preliminary data.</text>
</comment>
<dbReference type="InterPro" id="IPR013783">
    <property type="entry name" value="Ig-like_fold"/>
</dbReference>
<reference evidence="3 4" key="1">
    <citation type="journal article" date="2024" name="Int. J. Mol. Sci.">
        <title>Exploration of Alicyclobacillus spp. Genome in Search of Antibiotic Resistance.</title>
        <authorList>
            <person name="Bucka-Kolendo J."/>
            <person name="Kiousi D.E."/>
            <person name="Dekowska A."/>
            <person name="Mikolajczuk-Szczyrba A."/>
            <person name="Karadedos D.M."/>
            <person name="Michael P."/>
            <person name="Galanis A."/>
            <person name="Sokolowska B."/>
        </authorList>
    </citation>
    <scope>NUCLEOTIDE SEQUENCE [LARGE SCALE GENOMIC DNA]</scope>
    <source>
        <strain evidence="3 4">KKP 3000</strain>
    </source>
</reference>
<proteinExistence type="predicted"/>
<feature type="chain" id="PRO_5046358182" description="Bacterial Ig domain-containing protein" evidence="2">
    <location>
        <begin position="29"/>
        <end position="433"/>
    </location>
</feature>
<evidence type="ECO:0000256" key="2">
    <source>
        <dbReference type="SAM" id="SignalP"/>
    </source>
</evidence>
<feature type="signal peptide" evidence="2">
    <location>
        <begin position="1"/>
        <end position="28"/>
    </location>
</feature>
<sequence length="433" mass="45770">MKQWKQGAAIATLTLGTALFSSTPFVYASTSDSNTSVSSPQLIAMPINSTDVTSYLVGGTGTVGDSVNVTLSDQSGHTLTLKSVVDQTGVWQIQNANVSSLADGNVEISATQTDSQGNTSAPTTNTVVKNLTAPVAPQVSSSEQTISSSNETSYTVSGTGTPRCYINISLTDAAGHQVTGIAVVKADGTWSRTIDVKPLSSGNVKITATQQNQYMNNSPASAPVNVSKTATATGTSQSVSPLLTVGQYPTTGIFCLSKPNAAGEQGHEAAAIYYNGKVYYSSFDHSGSPIDSPGKFDPAGDTTWAPDGYTFSNLTYFRNWLLGDNTGYNLNNIVFIGLSSAHTEAAYNEYEYLRANIPTYELDVYDCITEVNQLLTSATVDTSYFKDDSPVGEHEYMMGVAETGEGESPYSVDPQAADFGIWNPDTNEITIST</sequence>
<evidence type="ECO:0008006" key="5">
    <source>
        <dbReference type="Google" id="ProtNLM"/>
    </source>
</evidence>
<keyword evidence="4" id="KW-1185">Reference proteome</keyword>
<feature type="compositionally biased region" description="Low complexity" evidence="1">
    <location>
        <begin position="140"/>
        <end position="153"/>
    </location>
</feature>
<protein>
    <recommendedName>
        <fullName evidence="5">Bacterial Ig domain-containing protein</fullName>
    </recommendedName>
</protein>
<evidence type="ECO:0000256" key="1">
    <source>
        <dbReference type="SAM" id="MobiDB-lite"/>
    </source>
</evidence>
<evidence type="ECO:0000313" key="4">
    <source>
        <dbReference type="Proteomes" id="UP001579974"/>
    </source>
</evidence>
<organism evidence="3 4">
    <name type="scientific">Alicyclobacillus fastidiosus</name>
    <dbReference type="NCBI Taxonomy" id="392011"/>
    <lineage>
        <taxon>Bacteria</taxon>
        <taxon>Bacillati</taxon>
        <taxon>Bacillota</taxon>
        <taxon>Bacilli</taxon>
        <taxon>Bacillales</taxon>
        <taxon>Alicyclobacillaceae</taxon>
        <taxon>Alicyclobacillus</taxon>
    </lineage>
</organism>
<gene>
    <name evidence="3" type="ORF">KKP3000_001508</name>
</gene>
<feature type="region of interest" description="Disordered" evidence="1">
    <location>
        <begin position="136"/>
        <end position="157"/>
    </location>
</feature>
<name>A0ABV5A9Y8_9BACL</name>